<evidence type="ECO:0000313" key="8">
    <source>
        <dbReference type="EMBL" id="SJM70644.1"/>
    </source>
</evidence>
<dbReference type="PANTHER" id="PTHR32194">
    <property type="entry name" value="METALLOPROTEASE TLDD"/>
    <property type="match status" value="1"/>
</dbReference>
<dbReference type="PIRSF" id="PIRSF039093">
    <property type="entry name" value="HslV"/>
    <property type="match status" value="1"/>
</dbReference>
<dbReference type="InterPro" id="IPR023333">
    <property type="entry name" value="Proteasome_suB-type"/>
</dbReference>
<keyword evidence="2 7" id="KW-0021">Allosteric enzyme</keyword>
<dbReference type="InterPro" id="IPR029055">
    <property type="entry name" value="Ntn_hydrolases_N"/>
</dbReference>
<organism evidence="8 9">
    <name type="scientific">Brevundimonas diminuta 3F5N</name>
    <dbReference type="NCBI Taxonomy" id="1255603"/>
    <lineage>
        <taxon>Bacteria</taxon>
        <taxon>Pseudomonadati</taxon>
        <taxon>Pseudomonadota</taxon>
        <taxon>Alphaproteobacteria</taxon>
        <taxon>Caulobacterales</taxon>
        <taxon>Caulobacteraceae</taxon>
        <taxon>Brevundimonas</taxon>
    </lineage>
</organism>
<dbReference type="GO" id="GO:0005839">
    <property type="term" value="C:proteasome core complex"/>
    <property type="evidence" value="ECO:0007669"/>
    <property type="project" value="InterPro"/>
</dbReference>
<dbReference type="GO" id="GO:0051603">
    <property type="term" value="P:proteolysis involved in protein catabolic process"/>
    <property type="evidence" value="ECO:0007669"/>
    <property type="project" value="InterPro"/>
</dbReference>
<gene>
    <name evidence="7" type="primary">hslV</name>
    <name evidence="8" type="ORF">FM111_15250</name>
</gene>
<dbReference type="Gene3D" id="3.60.20.10">
    <property type="entry name" value="Glutamine Phosphoribosylpyrophosphate, subunit 1, domain 1"/>
    <property type="match status" value="1"/>
</dbReference>
<dbReference type="HAMAP" id="MF_00248">
    <property type="entry name" value="HslV"/>
    <property type="match status" value="1"/>
</dbReference>
<evidence type="ECO:0000256" key="3">
    <source>
        <dbReference type="ARBA" id="ARBA00022670"/>
    </source>
</evidence>
<dbReference type="PROSITE" id="PS51476">
    <property type="entry name" value="PROTEASOME_BETA_2"/>
    <property type="match status" value="1"/>
</dbReference>
<dbReference type="PANTHER" id="PTHR32194:SF7">
    <property type="entry name" value="ATP-DEPENDENT PROTEASE SUBUNIT HSLV"/>
    <property type="match status" value="1"/>
</dbReference>
<name>A0A1R4GRA4_BREDI</name>
<dbReference type="GO" id="GO:0046872">
    <property type="term" value="F:metal ion binding"/>
    <property type="evidence" value="ECO:0007669"/>
    <property type="project" value="UniProtKB-KW"/>
</dbReference>
<sequence length="213" mass="22858">MVKLFAPGRRLRQSLILRRTAGFAMSAAMNTTASNFPDWHGTTILAVRKNGRTVIAGDGQVSMGPTIVKGAARKVRTLANGKVLAGFAGATADALTLIERLEAKLEQYPDQLARACVELAKDWRTDRYLRRLEAMLLVADKDTILTVTGVGDVLEPEYGVAAVGSGGNYALAAARALIDEHTELDAEQIARKAMKIAADICVYTNGNLTIESL</sequence>
<protein>
    <recommendedName>
        <fullName evidence="7">ATP-dependent protease subunit HslV</fullName>
        <ecNumber evidence="7">3.4.25.2</ecNumber>
    </recommendedName>
</protein>
<keyword evidence="3 7" id="KW-0645">Protease</keyword>
<comment type="activity regulation">
    <text evidence="7">Allosterically activated by HslU binding.</text>
</comment>
<dbReference type="AlphaFoldDB" id="A0A1R4GRA4"/>
<dbReference type="InterPro" id="IPR001353">
    <property type="entry name" value="Proteasome_sua/b"/>
</dbReference>
<dbReference type="EMBL" id="FUIE01000085">
    <property type="protein sequence ID" value="SJM70644.1"/>
    <property type="molecule type" value="Genomic_DNA"/>
</dbReference>
<dbReference type="Pfam" id="PF00227">
    <property type="entry name" value="Proteasome"/>
    <property type="match status" value="1"/>
</dbReference>
<evidence type="ECO:0000313" key="9">
    <source>
        <dbReference type="Proteomes" id="UP000195766"/>
    </source>
</evidence>
<dbReference type="InterPro" id="IPR022281">
    <property type="entry name" value="ATP-dep_Prtase_HsIV_su"/>
</dbReference>
<feature type="active site" evidence="7">
    <location>
        <position position="42"/>
    </location>
</feature>
<evidence type="ECO:0000256" key="7">
    <source>
        <dbReference type="HAMAP-Rule" id="MF_00248"/>
    </source>
</evidence>
<evidence type="ECO:0000256" key="1">
    <source>
        <dbReference type="ARBA" id="ARBA00006053"/>
    </source>
</evidence>
<accession>A0A1R4GRA4</accession>
<comment type="catalytic activity">
    <reaction evidence="7">
        <text>ATP-dependent cleavage of peptide bonds with broad specificity.</text>
        <dbReference type="EC" id="3.4.25.2"/>
    </reaction>
</comment>
<evidence type="ECO:0000256" key="5">
    <source>
        <dbReference type="ARBA" id="ARBA00022801"/>
    </source>
</evidence>
<dbReference type="SUPFAM" id="SSF56235">
    <property type="entry name" value="N-terminal nucleophile aminohydrolases (Ntn hydrolases)"/>
    <property type="match status" value="1"/>
</dbReference>
<feature type="binding site" evidence="7">
    <location>
        <position position="201"/>
    </location>
    <ligand>
        <name>Na(+)</name>
        <dbReference type="ChEBI" id="CHEBI:29101"/>
    </ligand>
</feature>
<evidence type="ECO:0000256" key="6">
    <source>
        <dbReference type="ARBA" id="ARBA00023053"/>
    </source>
</evidence>
<keyword evidence="7" id="KW-0479">Metal-binding</keyword>
<reference evidence="8 9" key="1">
    <citation type="submission" date="2017-02" db="EMBL/GenBank/DDBJ databases">
        <authorList>
            <person name="Peterson S.W."/>
        </authorList>
    </citation>
    <scope>NUCLEOTIDE SEQUENCE [LARGE SCALE GENOMIC DNA]</scope>
    <source>
        <strain evidence="8 9">3F5N</strain>
    </source>
</reference>
<evidence type="ECO:0000256" key="4">
    <source>
        <dbReference type="ARBA" id="ARBA00022698"/>
    </source>
</evidence>
<feature type="binding site" evidence="7">
    <location>
        <position position="204"/>
    </location>
    <ligand>
        <name>Na(+)</name>
        <dbReference type="ChEBI" id="CHEBI:29101"/>
    </ligand>
</feature>
<keyword evidence="5 7" id="KW-0378">Hydrolase</keyword>
<dbReference type="EC" id="3.4.25.2" evidence="7"/>
<dbReference type="NCBIfam" id="TIGR03692">
    <property type="entry name" value="ATP_dep_HslV"/>
    <property type="match status" value="1"/>
</dbReference>
<dbReference type="CDD" id="cd01913">
    <property type="entry name" value="protease_HslV"/>
    <property type="match status" value="1"/>
</dbReference>
<comment type="similarity">
    <text evidence="1 7">Belongs to the peptidase T1B family. HslV subfamily.</text>
</comment>
<keyword evidence="4 7" id="KW-0888">Threonine protease</keyword>
<comment type="function">
    <text evidence="7">Protease subunit of a proteasome-like degradation complex believed to be a general protein degrading machinery.</text>
</comment>
<dbReference type="Proteomes" id="UP000195766">
    <property type="component" value="Unassembled WGS sequence"/>
</dbReference>
<proteinExistence type="inferred from homology"/>
<comment type="subunit">
    <text evidence="7">A double ring-shaped homohexamer of HslV is capped on each side by a ring-shaped HslU homohexamer. The assembly of the HslU/HslV complex is dependent on binding of ATP.</text>
</comment>
<dbReference type="GO" id="GO:0009376">
    <property type="term" value="C:HslUV protease complex"/>
    <property type="evidence" value="ECO:0007669"/>
    <property type="project" value="UniProtKB-UniRule"/>
</dbReference>
<keyword evidence="6 7" id="KW-0915">Sodium</keyword>
<feature type="binding site" evidence="7">
    <location>
        <position position="198"/>
    </location>
    <ligand>
        <name>Na(+)</name>
        <dbReference type="ChEBI" id="CHEBI:29101"/>
    </ligand>
</feature>
<comment type="subcellular location">
    <subcellularLocation>
        <location evidence="7">Cytoplasm</location>
    </subcellularLocation>
</comment>
<dbReference type="GO" id="GO:0004298">
    <property type="term" value="F:threonine-type endopeptidase activity"/>
    <property type="evidence" value="ECO:0007669"/>
    <property type="project" value="UniProtKB-KW"/>
</dbReference>
<dbReference type="NCBIfam" id="NF003964">
    <property type="entry name" value="PRK05456.1"/>
    <property type="match status" value="1"/>
</dbReference>
<evidence type="ECO:0000256" key="2">
    <source>
        <dbReference type="ARBA" id="ARBA00022533"/>
    </source>
</evidence>
<keyword evidence="7" id="KW-0963">Cytoplasm</keyword>